<feature type="transmembrane region" description="Helical" evidence="1">
    <location>
        <begin position="139"/>
        <end position="160"/>
    </location>
</feature>
<keyword evidence="1" id="KW-0472">Membrane</keyword>
<sequence length="338" mass="36939">MEKPTSNRNDSLDGMRLIAIFLIIFLHVQYDPLDFDGLMHVVRYCARWCVPFFFMLTGLYLKVGPAGLPDISLERLRKSAMIAMVANLLFMPLAIYLGGVGVISLYIIGSGVFFHLWFINSLVFCFVFLISVSPDGVDFRILLIGSVLGVLLVSYIDVLFQLDGNAWRPQFQLVRFLLATPLVVIGFSAPKIAPIVGKSGTILLIVFGLLLMVIEAVVLLEFDIGFGSVQFPIGCFPFSLGLVLCLYRSPEIPGLKHLAGLGRRHALGIYILHPIALLAVKAAINKLGHPAPGEDSLGLIVALIAGPATLAALVVSDRLTPWFNRLLAGDWPPRRVGS</sequence>
<dbReference type="RefSeq" id="WP_243995854.1">
    <property type="nucleotide sequence ID" value="NZ_JALHLE010000033.1"/>
</dbReference>
<feature type="transmembrane region" description="Helical" evidence="1">
    <location>
        <begin position="267"/>
        <end position="284"/>
    </location>
</feature>
<comment type="caution">
    <text evidence="3">The sequence shown here is derived from an EMBL/GenBank/DDBJ whole genome shotgun (WGS) entry which is preliminary data.</text>
</comment>
<feature type="transmembrane region" description="Helical" evidence="1">
    <location>
        <begin position="12"/>
        <end position="29"/>
    </location>
</feature>
<name>A0ABT0B6K0_9SPHN</name>
<reference evidence="3" key="1">
    <citation type="submission" date="2022-03" db="EMBL/GenBank/DDBJ databases">
        <title>Identification of a novel bacterium isolated from mangrove sediments.</title>
        <authorList>
            <person name="Pan X."/>
        </authorList>
    </citation>
    <scope>NUCLEOTIDE SEQUENCE</scope>
    <source>
        <strain evidence="3">B2580</strain>
    </source>
</reference>
<feature type="transmembrane region" description="Helical" evidence="1">
    <location>
        <begin position="296"/>
        <end position="315"/>
    </location>
</feature>
<dbReference type="Proteomes" id="UP001162880">
    <property type="component" value="Unassembled WGS sequence"/>
</dbReference>
<dbReference type="GO" id="GO:0016746">
    <property type="term" value="F:acyltransferase activity"/>
    <property type="evidence" value="ECO:0007669"/>
    <property type="project" value="UniProtKB-KW"/>
</dbReference>
<gene>
    <name evidence="3" type="ORF">MTR64_17820</name>
</gene>
<feature type="transmembrane region" description="Helical" evidence="1">
    <location>
        <begin position="82"/>
        <end position="108"/>
    </location>
</feature>
<evidence type="ECO:0000259" key="2">
    <source>
        <dbReference type="Pfam" id="PF01757"/>
    </source>
</evidence>
<accession>A0ABT0B6K0</accession>
<protein>
    <submittedName>
        <fullName evidence="3">Acyltransferase family protein</fullName>
    </submittedName>
</protein>
<keyword evidence="1" id="KW-0812">Transmembrane</keyword>
<keyword evidence="4" id="KW-1185">Reference proteome</keyword>
<organism evidence="3 4">
    <name type="scientific">Novosphingobium album</name>
    <name type="common">ex Hu et al. 2023</name>
    <dbReference type="NCBI Taxonomy" id="2930093"/>
    <lineage>
        <taxon>Bacteria</taxon>
        <taxon>Pseudomonadati</taxon>
        <taxon>Pseudomonadota</taxon>
        <taxon>Alphaproteobacteria</taxon>
        <taxon>Sphingomonadales</taxon>
        <taxon>Sphingomonadaceae</taxon>
        <taxon>Novosphingobium</taxon>
    </lineage>
</organism>
<feature type="transmembrane region" description="Helical" evidence="1">
    <location>
        <begin position="226"/>
        <end position="247"/>
    </location>
</feature>
<dbReference type="InterPro" id="IPR002656">
    <property type="entry name" value="Acyl_transf_3_dom"/>
</dbReference>
<keyword evidence="3" id="KW-0808">Transferase</keyword>
<proteinExistence type="predicted"/>
<keyword evidence="3" id="KW-0012">Acyltransferase</keyword>
<dbReference type="EMBL" id="JALHLE010000033">
    <property type="protein sequence ID" value="MCJ2180434.1"/>
    <property type="molecule type" value="Genomic_DNA"/>
</dbReference>
<evidence type="ECO:0000256" key="1">
    <source>
        <dbReference type="SAM" id="Phobius"/>
    </source>
</evidence>
<evidence type="ECO:0000313" key="4">
    <source>
        <dbReference type="Proteomes" id="UP001162880"/>
    </source>
</evidence>
<feature type="transmembrane region" description="Helical" evidence="1">
    <location>
        <begin position="172"/>
        <end position="189"/>
    </location>
</feature>
<feature type="transmembrane region" description="Helical" evidence="1">
    <location>
        <begin position="114"/>
        <end position="132"/>
    </location>
</feature>
<keyword evidence="1" id="KW-1133">Transmembrane helix</keyword>
<evidence type="ECO:0000313" key="3">
    <source>
        <dbReference type="EMBL" id="MCJ2180434.1"/>
    </source>
</evidence>
<feature type="transmembrane region" description="Helical" evidence="1">
    <location>
        <begin position="41"/>
        <end position="61"/>
    </location>
</feature>
<feature type="transmembrane region" description="Helical" evidence="1">
    <location>
        <begin position="201"/>
        <end position="220"/>
    </location>
</feature>
<feature type="domain" description="Acyltransferase 3" evidence="2">
    <location>
        <begin position="10"/>
        <end position="311"/>
    </location>
</feature>
<dbReference type="Pfam" id="PF01757">
    <property type="entry name" value="Acyl_transf_3"/>
    <property type="match status" value="1"/>
</dbReference>